<keyword evidence="2 7" id="KW-0378">Hydrolase</keyword>
<accession>A0A9P7Z6C6</accession>
<evidence type="ECO:0000256" key="2">
    <source>
        <dbReference type="ARBA" id="ARBA00022801"/>
    </source>
</evidence>
<evidence type="ECO:0000256" key="8">
    <source>
        <dbReference type="SAM" id="MobiDB-lite"/>
    </source>
</evidence>
<dbReference type="SUPFAM" id="SSF51695">
    <property type="entry name" value="PLC-like phosphodiesterases"/>
    <property type="match status" value="1"/>
</dbReference>
<dbReference type="EMBL" id="MU253825">
    <property type="protein sequence ID" value="KAG9245927.1"/>
    <property type="molecule type" value="Genomic_DNA"/>
</dbReference>
<dbReference type="EC" id="3.1.4.11" evidence="7"/>
<feature type="region of interest" description="Disordered" evidence="8">
    <location>
        <begin position="576"/>
        <end position="605"/>
    </location>
</feature>
<dbReference type="Gene3D" id="3.20.20.190">
    <property type="entry name" value="Phosphatidylinositol (PI) phosphodiesterase"/>
    <property type="match status" value="2"/>
</dbReference>
<comment type="caution">
    <text evidence="10">The sequence shown here is derived from an EMBL/GenBank/DDBJ whole genome shotgun (WGS) entry which is preliminary data.</text>
</comment>
<dbReference type="GO" id="GO:0051209">
    <property type="term" value="P:release of sequestered calcium ion into cytosol"/>
    <property type="evidence" value="ECO:0007669"/>
    <property type="project" value="TreeGrafter"/>
</dbReference>
<gene>
    <name evidence="10" type="ORF">BJ878DRAFT_324785</name>
</gene>
<keyword evidence="5" id="KW-0807">Transducer</keyword>
<dbReference type="PANTHER" id="PTHR10336:SF82">
    <property type="entry name" value="PHOSPHOINOSITIDE PHOSPHOLIPASE C"/>
    <property type="match status" value="1"/>
</dbReference>
<evidence type="ECO:0000256" key="4">
    <source>
        <dbReference type="ARBA" id="ARBA00023098"/>
    </source>
</evidence>
<evidence type="ECO:0000256" key="5">
    <source>
        <dbReference type="ARBA" id="ARBA00023224"/>
    </source>
</evidence>
<dbReference type="InterPro" id="IPR000909">
    <property type="entry name" value="PLipase_C_PInositol-sp_X_dom"/>
</dbReference>
<dbReference type="Pfam" id="PF00387">
    <property type="entry name" value="PI-PLC-Y"/>
    <property type="match status" value="1"/>
</dbReference>
<feature type="compositionally biased region" description="Polar residues" evidence="8">
    <location>
        <begin position="182"/>
        <end position="191"/>
    </location>
</feature>
<dbReference type="InterPro" id="IPR001192">
    <property type="entry name" value="PI-PLC_fam"/>
</dbReference>
<dbReference type="PROSITE" id="PS50007">
    <property type="entry name" value="PIPLC_X_DOMAIN"/>
    <property type="match status" value="1"/>
</dbReference>
<name>A0A9P7Z6C6_9HELO</name>
<keyword evidence="11" id="KW-1185">Reference proteome</keyword>
<dbReference type="AlphaFoldDB" id="A0A9P7Z6C6"/>
<comment type="function">
    <text evidence="6">The production of the second messenger molecules diacylglycerol (DAG) and inositol 1,4,5-trisphosphate (IP3) is mediated by activated phosphatidylinositol-specific phospholipase C enzymes.</text>
</comment>
<dbReference type="InterPro" id="IPR001711">
    <property type="entry name" value="PLipase_C_Pinositol-sp_Y"/>
</dbReference>
<feature type="domain" description="PI-PLC Y-box" evidence="9">
    <location>
        <begin position="412"/>
        <end position="525"/>
    </location>
</feature>
<evidence type="ECO:0000256" key="7">
    <source>
        <dbReference type="RuleBase" id="RU361133"/>
    </source>
</evidence>
<dbReference type="GO" id="GO:0048015">
    <property type="term" value="P:phosphatidylinositol-mediated signaling"/>
    <property type="evidence" value="ECO:0007669"/>
    <property type="project" value="TreeGrafter"/>
</dbReference>
<evidence type="ECO:0000259" key="9">
    <source>
        <dbReference type="PROSITE" id="PS50008"/>
    </source>
</evidence>
<dbReference type="PRINTS" id="PR00390">
    <property type="entry name" value="PHPHLIPASEC"/>
</dbReference>
<dbReference type="OrthoDB" id="269822at2759"/>
<proteinExistence type="predicted"/>
<dbReference type="FunFam" id="3.20.20.190:FF:000039">
    <property type="entry name" value="Phosphoinositide phospholipase C"/>
    <property type="match status" value="1"/>
</dbReference>
<evidence type="ECO:0000256" key="1">
    <source>
        <dbReference type="ARBA" id="ARBA00001195"/>
    </source>
</evidence>
<protein>
    <recommendedName>
        <fullName evidence="7">Phosphoinositide phospholipase C</fullName>
        <ecNumber evidence="7">3.1.4.11</ecNumber>
    </recommendedName>
</protein>
<feature type="compositionally biased region" description="Basic and acidic residues" evidence="8">
    <location>
        <begin position="584"/>
        <end position="595"/>
    </location>
</feature>
<dbReference type="PROSITE" id="PS50008">
    <property type="entry name" value="PIPLC_Y_DOMAIN"/>
    <property type="match status" value="1"/>
</dbReference>
<dbReference type="Gene3D" id="2.60.40.150">
    <property type="entry name" value="C2 domain"/>
    <property type="match status" value="1"/>
</dbReference>
<dbReference type="InterPro" id="IPR017946">
    <property type="entry name" value="PLC-like_Pdiesterase_TIM-brl"/>
</dbReference>
<dbReference type="InterPro" id="IPR035892">
    <property type="entry name" value="C2_domain_sf"/>
</dbReference>
<dbReference type="SMART" id="SM00148">
    <property type="entry name" value="PLCXc"/>
    <property type="match status" value="1"/>
</dbReference>
<reference evidence="10" key="1">
    <citation type="journal article" date="2021" name="IMA Fungus">
        <title>Genomic characterization of three marine fungi, including Emericellopsis atlantica sp. nov. with signatures of a generalist lifestyle and marine biomass degradation.</title>
        <authorList>
            <person name="Hagestad O.C."/>
            <person name="Hou L."/>
            <person name="Andersen J.H."/>
            <person name="Hansen E.H."/>
            <person name="Altermark B."/>
            <person name="Li C."/>
            <person name="Kuhnert E."/>
            <person name="Cox R.J."/>
            <person name="Crous P.W."/>
            <person name="Spatafora J.W."/>
            <person name="Lail K."/>
            <person name="Amirebrahimi M."/>
            <person name="Lipzen A."/>
            <person name="Pangilinan J."/>
            <person name="Andreopoulos W."/>
            <person name="Hayes R.D."/>
            <person name="Ng V."/>
            <person name="Grigoriev I.V."/>
            <person name="Jackson S.A."/>
            <person name="Sutton T.D.S."/>
            <person name="Dobson A.D.W."/>
            <person name="Rama T."/>
        </authorList>
    </citation>
    <scope>NUCLEOTIDE SEQUENCE</scope>
    <source>
        <strain evidence="10">TRa3180A</strain>
    </source>
</reference>
<evidence type="ECO:0000313" key="11">
    <source>
        <dbReference type="Proteomes" id="UP000887226"/>
    </source>
</evidence>
<dbReference type="GO" id="GO:0016042">
    <property type="term" value="P:lipid catabolic process"/>
    <property type="evidence" value="ECO:0007669"/>
    <property type="project" value="UniProtKB-KW"/>
</dbReference>
<dbReference type="Proteomes" id="UP000887226">
    <property type="component" value="Unassembled WGS sequence"/>
</dbReference>
<comment type="catalytic activity">
    <reaction evidence="1 7">
        <text>a 1,2-diacyl-sn-glycero-3-phospho-(1D-myo-inositol-4,5-bisphosphate) + H2O = 1D-myo-inositol 1,4,5-trisphosphate + a 1,2-diacyl-sn-glycerol + H(+)</text>
        <dbReference type="Rhea" id="RHEA:33179"/>
        <dbReference type="ChEBI" id="CHEBI:15377"/>
        <dbReference type="ChEBI" id="CHEBI:15378"/>
        <dbReference type="ChEBI" id="CHEBI:17815"/>
        <dbReference type="ChEBI" id="CHEBI:58456"/>
        <dbReference type="ChEBI" id="CHEBI:203600"/>
        <dbReference type="EC" id="3.1.4.11"/>
    </reaction>
</comment>
<evidence type="ECO:0000256" key="3">
    <source>
        <dbReference type="ARBA" id="ARBA00022963"/>
    </source>
</evidence>
<dbReference type="PANTHER" id="PTHR10336">
    <property type="entry name" value="PHOSPHOINOSITIDE-SPECIFIC PHOSPHOLIPASE C FAMILY PROTEIN"/>
    <property type="match status" value="1"/>
</dbReference>
<dbReference type="Pfam" id="PF00388">
    <property type="entry name" value="PI-PLC-X"/>
    <property type="match status" value="1"/>
</dbReference>
<dbReference type="CDD" id="cd08598">
    <property type="entry name" value="PI-PLC1c_yeast"/>
    <property type="match status" value="1"/>
</dbReference>
<evidence type="ECO:0000256" key="6">
    <source>
        <dbReference type="ARBA" id="ARBA00059664"/>
    </source>
</evidence>
<keyword evidence="3 7" id="KW-0442">Lipid degradation</keyword>
<feature type="region of interest" description="Disordered" evidence="8">
    <location>
        <begin position="179"/>
        <end position="208"/>
    </location>
</feature>
<dbReference type="GO" id="GO:0004435">
    <property type="term" value="F:phosphatidylinositol-4,5-bisphosphate phospholipase C activity"/>
    <property type="evidence" value="ECO:0007669"/>
    <property type="project" value="UniProtKB-EC"/>
</dbReference>
<evidence type="ECO:0000313" key="10">
    <source>
        <dbReference type="EMBL" id="KAG9245927.1"/>
    </source>
</evidence>
<keyword evidence="4 7" id="KW-0443">Lipid metabolism</keyword>
<dbReference type="SMART" id="SM00149">
    <property type="entry name" value="PLCYc"/>
    <property type="match status" value="1"/>
</dbReference>
<organism evidence="10 11">
    <name type="scientific">Calycina marina</name>
    <dbReference type="NCBI Taxonomy" id="1763456"/>
    <lineage>
        <taxon>Eukaryota</taxon>
        <taxon>Fungi</taxon>
        <taxon>Dikarya</taxon>
        <taxon>Ascomycota</taxon>
        <taxon>Pezizomycotina</taxon>
        <taxon>Leotiomycetes</taxon>
        <taxon>Helotiales</taxon>
        <taxon>Pezizellaceae</taxon>
        <taxon>Calycina</taxon>
    </lineage>
</organism>
<sequence length="642" mass="71670">MPLFSNSHSKQHHIRKLVNMSTIVSPPLHGAEILAEAGGGDATLQAQNKRLILSQGMEHYLKKVYDKLRGREQKLSSTNLAQWLAETQGQAIPELHKEGGYNFQEFLEVVYFHDGFEAMRKPEKKDLSRPISNYFISSSHNTYLDGNQLTSKSSTDAYKNVLLRGCRCIEIDVHNGEESNKVSDSTLSLPSSPKKEEHKRHMSSTTLSNLAAEALEKGESKYKEIKSKISGSGGDVAGLCIKDPKIDDSKLDTLSIAASTGRPASMRSMRNGEPLVLHGWTLTAPVPFRDVCKAVRESAFVHSQLPIIVSLEVHANLEQQEVMVNIMKEEWAGYLIDEAHEACNPDERLPRLDELERKILIKVKKASVKLDPTLTNESSTIEPEQPVVEAELSGSEDETAVKKKGSKICDNLSNLGIYTHSEHFDGFEADSAKRPSHIFSIGENKVVELHEKEQEQMFRHNRDFFMRAYPAGFRIDSSNLDASIYWRKGIQMVALNWQNIDEGMMLNEGMFAGEQGWVLKPEGFRSDTKEHIPYKTLQLRVTVYGGQHLPLPPDTKEKEFHPYVKCELHAEEPADRIPGAPVEGARKSKAGDWKHKTGSGKGISPDFGGSEGTVLDFPLLGGIVEELSFVRYVDSSHSIKLA</sequence>